<keyword evidence="2" id="KW-0732">Signal</keyword>
<sequence>MRLVFPLAMSVLLSLGAGTALARDDAYRGDATHDPDTTVLTHAYPSAANHCPAGLRPVTRGGVIFCGTPDAGPYVDRAGAARADQGHHRPRAHAPVGEKGVLWR</sequence>
<dbReference type="Proteomes" id="UP000023430">
    <property type="component" value="Unassembled WGS sequence"/>
</dbReference>
<evidence type="ECO:0000256" key="2">
    <source>
        <dbReference type="SAM" id="SignalP"/>
    </source>
</evidence>
<accession>X7F6H6</accession>
<dbReference type="AlphaFoldDB" id="X7F6H6"/>
<name>X7F6H6_9RHOB</name>
<dbReference type="OrthoDB" id="7875085at2"/>
<dbReference type="eggNOG" id="ENOG5032B8H">
    <property type="taxonomic scope" value="Bacteria"/>
</dbReference>
<keyword evidence="4" id="KW-1185">Reference proteome</keyword>
<evidence type="ECO:0000256" key="1">
    <source>
        <dbReference type="SAM" id="MobiDB-lite"/>
    </source>
</evidence>
<dbReference type="STRING" id="1449351.RISW2_06825"/>
<dbReference type="RefSeq" id="WP_043771931.1">
    <property type="nucleotide sequence ID" value="NZ_JAME01000019.1"/>
</dbReference>
<evidence type="ECO:0000313" key="3">
    <source>
        <dbReference type="EMBL" id="ETX28405.1"/>
    </source>
</evidence>
<protein>
    <submittedName>
        <fullName evidence="3">Uncharacterized protein</fullName>
    </submittedName>
</protein>
<evidence type="ECO:0000313" key="4">
    <source>
        <dbReference type="Proteomes" id="UP000023430"/>
    </source>
</evidence>
<feature type="signal peptide" evidence="2">
    <location>
        <begin position="1"/>
        <end position="22"/>
    </location>
</feature>
<feature type="chain" id="PRO_5004977946" evidence="2">
    <location>
        <begin position="23"/>
        <end position="104"/>
    </location>
</feature>
<feature type="region of interest" description="Disordered" evidence="1">
    <location>
        <begin position="80"/>
        <end position="104"/>
    </location>
</feature>
<gene>
    <name evidence="3" type="ORF">RISW2_06825</name>
</gene>
<proteinExistence type="predicted"/>
<organism evidence="3 4">
    <name type="scientific">Roseivivax isoporae LMG 25204</name>
    <dbReference type="NCBI Taxonomy" id="1449351"/>
    <lineage>
        <taxon>Bacteria</taxon>
        <taxon>Pseudomonadati</taxon>
        <taxon>Pseudomonadota</taxon>
        <taxon>Alphaproteobacteria</taxon>
        <taxon>Rhodobacterales</taxon>
        <taxon>Roseobacteraceae</taxon>
        <taxon>Roseivivax</taxon>
    </lineage>
</organism>
<reference evidence="3 4" key="1">
    <citation type="submission" date="2014-01" db="EMBL/GenBank/DDBJ databases">
        <title>Roseivivax isoporae LMG 25204 Genome Sequencing.</title>
        <authorList>
            <person name="Lai Q."/>
            <person name="Li G."/>
            <person name="Shao Z."/>
        </authorList>
    </citation>
    <scope>NUCLEOTIDE SEQUENCE [LARGE SCALE GENOMIC DNA]</scope>
    <source>
        <strain evidence="3 4">LMG 25204</strain>
    </source>
</reference>
<dbReference type="EMBL" id="JAME01000019">
    <property type="protein sequence ID" value="ETX28405.1"/>
    <property type="molecule type" value="Genomic_DNA"/>
</dbReference>
<comment type="caution">
    <text evidence="3">The sequence shown here is derived from an EMBL/GenBank/DDBJ whole genome shotgun (WGS) entry which is preliminary data.</text>
</comment>